<evidence type="ECO:0000313" key="2">
    <source>
        <dbReference type="EMBL" id="WOC31008.1"/>
    </source>
</evidence>
<name>A0AA97H2C6_9FIRM</name>
<keyword evidence="3" id="KW-1185">Reference proteome</keyword>
<gene>
    <name evidence="2" type="ORF">PXC00_07100</name>
</gene>
<dbReference type="RefSeq" id="WP_275845050.1">
    <property type="nucleotide sequence ID" value="NZ_CP135996.1"/>
</dbReference>
<feature type="domain" description="DUF6873" evidence="1">
    <location>
        <begin position="9"/>
        <end position="226"/>
    </location>
</feature>
<dbReference type="InterPro" id="IPR049238">
    <property type="entry name" value="DUF6873"/>
</dbReference>
<organism evidence="2 3">
    <name type="scientific">Caproicibacterium argilliputei</name>
    <dbReference type="NCBI Taxonomy" id="3030016"/>
    <lineage>
        <taxon>Bacteria</taxon>
        <taxon>Bacillati</taxon>
        <taxon>Bacillota</taxon>
        <taxon>Clostridia</taxon>
        <taxon>Eubacteriales</taxon>
        <taxon>Oscillospiraceae</taxon>
        <taxon>Caproicibacterium</taxon>
    </lineage>
</organism>
<dbReference type="KEGG" id="carl:PXC00_07100"/>
<protein>
    <recommendedName>
        <fullName evidence="1">DUF6873 domain-containing protein</fullName>
    </recommendedName>
</protein>
<proteinExistence type="predicted"/>
<dbReference type="Proteomes" id="UP001300604">
    <property type="component" value="Chromosome"/>
</dbReference>
<dbReference type="EMBL" id="CP135996">
    <property type="protein sequence ID" value="WOC31008.1"/>
    <property type="molecule type" value="Genomic_DNA"/>
</dbReference>
<dbReference type="Pfam" id="PF21778">
    <property type="entry name" value="DUF6873"/>
    <property type="match status" value="1"/>
</dbReference>
<evidence type="ECO:0000313" key="3">
    <source>
        <dbReference type="Proteomes" id="UP001300604"/>
    </source>
</evidence>
<dbReference type="AlphaFoldDB" id="A0AA97H2C6"/>
<accession>A0AA97H2C6</accession>
<reference evidence="2 3" key="1">
    <citation type="submission" date="2024-06" db="EMBL/GenBank/DDBJ databases">
        <title>Caproicibacterium argilliputei sp. nov, a novel caproic acid producing anaerobic bacterium isolated from pit mud.</title>
        <authorList>
            <person name="Xia S."/>
        </authorList>
    </citation>
    <scope>NUCLEOTIDE SEQUENCE [LARGE SCALE GENOMIC DNA]</scope>
    <source>
        <strain evidence="2 3">ZCY20-5</strain>
    </source>
</reference>
<evidence type="ECO:0000259" key="1">
    <source>
        <dbReference type="Pfam" id="PF21778"/>
    </source>
</evidence>
<sequence length="232" mass="24234">MAAVSATAVQAVDALQQLGVSVVQILPSAQFAASVAAHADLQCCLMGAGEGFCANVQVQAAFQRIGIHLFQTNVHDFSTYPQDCSLNAARIGHFVFANPKCICTELQANIAERGLQLVAVRQGYAKCSIAVVSEQAIMTADTGIAEAARTVGFDVLLLKPGHIELEGYPYGFIGGACGKLSATVLAFAGTISTHPQAVEISLFLKKHGVQALSLYDGSLQDIGGILPLAETE</sequence>
<reference evidence="3" key="3">
    <citation type="submission" date="2024-06" db="EMBL/GenBank/DDBJ databases">
        <authorList>
            <person name="Zeng C."/>
        </authorList>
    </citation>
    <scope>NUCLEOTIDE SEQUENCE [LARGE SCALE GENOMIC DNA]</scope>
    <source>
        <strain evidence="3">ZCY20-5</strain>
    </source>
</reference>
<reference evidence="3" key="2">
    <citation type="submission" date="2024-06" db="EMBL/GenBank/DDBJ databases">
        <title>Caproicibacterium argilliputei sp. nov, a novel caproic acid producing anaerobic bacterium isolated from pit mud.</title>
        <authorList>
            <person name="Zeng C."/>
        </authorList>
    </citation>
    <scope>NUCLEOTIDE SEQUENCE [LARGE SCALE GENOMIC DNA]</scope>
    <source>
        <strain evidence="3">ZCY20-5</strain>
    </source>
</reference>